<reference evidence="2 3" key="1">
    <citation type="submission" date="2021-10" db="EMBL/GenBank/DDBJ databases">
        <title>Collection of gut derived symbiotic bacterial strains cultured from healthy donors.</title>
        <authorList>
            <person name="Lin H."/>
            <person name="Littmann E."/>
            <person name="Kohout C."/>
            <person name="Pamer E.G."/>
        </authorList>
    </citation>
    <scope>NUCLEOTIDE SEQUENCE [LARGE SCALE GENOMIC DNA]</scope>
    <source>
        <strain evidence="2 3">DFI.1.165</strain>
    </source>
</reference>
<accession>A0ABS8DCU1</accession>
<feature type="domain" description="Transglutaminase-like" evidence="1">
    <location>
        <begin position="217"/>
        <end position="278"/>
    </location>
</feature>
<dbReference type="RefSeq" id="WP_227183248.1">
    <property type="nucleotide sequence ID" value="NZ_JAJCIQ010000001.1"/>
</dbReference>
<dbReference type="Proteomes" id="UP001299546">
    <property type="component" value="Unassembled WGS sequence"/>
</dbReference>
<dbReference type="InterPro" id="IPR052557">
    <property type="entry name" value="CAP/Cytokinesis_protein"/>
</dbReference>
<comment type="caution">
    <text evidence="2">The sequence shown here is derived from an EMBL/GenBank/DDBJ whole genome shotgun (WGS) entry which is preliminary data.</text>
</comment>
<proteinExistence type="predicted"/>
<dbReference type="PANTHER" id="PTHR46333">
    <property type="entry name" value="CYTOKINESIS PROTEIN 3"/>
    <property type="match status" value="1"/>
</dbReference>
<dbReference type="Gene3D" id="3.10.620.30">
    <property type="match status" value="1"/>
</dbReference>
<evidence type="ECO:0000313" key="2">
    <source>
        <dbReference type="EMBL" id="MCB7386231.1"/>
    </source>
</evidence>
<dbReference type="SUPFAM" id="SSF54001">
    <property type="entry name" value="Cysteine proteinases"/>
    <property type="match status" value="1"/>
</dbReference>
<keyword evidence="3" id="KW-1185">Reference proteome</keyword>
<protein>
    <recommendedName>
        <fullName evidence="1">Transglutaminase-like domain-containing protein</fullName>
    </recommendedName>
</protein>
<organism evidence="2 3">
    <name type="scientific">Bariatricus massiliensis</name>
    <dbReference type="NCBI Taxonomy" id="1745713"/>
    <lineage>
        <taxon>Bacteria</taxon>
        <taxon>Bacillati</taxon>
        <taxon>Bacillota</taxon>
        <taxon>Clostridia</taxon>
        <taxon>Lachnospirales</taxon>
        <taxon>Lachnospiraceae</taxon>
        <taxon>Bariatricus</taxon>
    </lineage>
</organism>
<dbReference type="SMART" id="SM00460">
    <property type="entry name" value="TGc"/>
    <property type="match status" value="1"/>
</dbReference>
<dbReference type="InterPro" id="IPR002931">
    <property type="entry name" value="Transglutaminase-like"/>
</dbReference>
<dbReference type="Pfam" id="PF01841">
    <property type="entry name" value="Transglut_core"/>
    <property type="match status" value="1"/>
</dbReference>
<name>A0ABS8DCU1_9FIRM</name>
<dbReference type="InterPro" id="IPR038765">
    <property type="entry name" value="Papain-like_cys_pep_sf"/>
</dbReference>
<gene>
    <name evidence="2" type="ORF">LIZ65_02920</name>
</gene>
<sequence length="419" mass="47809">MISLVDLMAEVMMRRRRRGFRRGLLAVLFCFLFGAACVAGGLWMSGRETKESAARPRGSAVPYQEAEIEEETVAGRFYYQQIQEQEQTAYKEILQGVRENAEKIYIHQEDAQRANELFQFVLDDFPEIFWCDGNATSTAYPSVLGTDAYVVVEPRYTYKEEEKAAKQTQVEEAAAACLSSVDAEASEYEKIKFVYEYIIDTVDYDLEAPDNQNILSALVNRRSVCAGYARSTQYLLQRLGIYCAYVTGTATDVGGTAEEHAWNLVRCDGQYYYVDTTWGDPIFQQEEGAGAERAKTYDYLCCSQREIEKTHTLTAGFQYPECLSEDLNYYRMNGMYYDAFDENVFLSAIYRSVEQGSASTIFKFADEALFMQSKEAIIGDLVKRGAQYLGSLYGLQEIQYSYEESPALNKITLYWSYEE</sequence>
<dbReference type="EMBL" id="JAJCIS010000001">
    <property type="protein sequence ID" value="MCB7386231.1"/>
    <property type="molecule type" value="Genomic_DNA"/>
</dbReference>
<evidence type="ECO:0000313" key="3">
    <source>
        <dbReference type="Proteomes" id="UP001299546"/>
    </source>
</evidence>
<dbReference type="PANTHER" id="PTHR46333:SF2">
    <property type="entry name" value="CYTOKINESIS PROTEIN 3"/>
    <property type="match status" value="1"/>
</dbReference>
<evidence type="ECO:0000259" key="1">
    <source>
        <dbReference type="SMART" id="SM00460"/>
    </source>
</evidence>